<evidence type="ECO:0000256" key="9">
    <source>
        <dbReference type="SAM" id="MobiDB-lite"/>
    </source>
</evidence>
<gene>
    <name evidence="11" type="primary">flgM</name>
    <name evidence="11" type="ordered locus">ACP_0259</name>
</gene>
<evidence type="ECO:0000256" key="8">
    <source>
        <dbReference type="ARBA" id="ARBA00030117"/>
    </source>
</evidence>
<evidence type="ECO:0000256" key="6">
    <source>
        <dbReference type="ARBA" id="ARBA00023163"/>
    </source>
</evidence>
<accession>C1F9A6</accession>
<keyword evidence="11" id="KW-0969">Cilium</keyword>
<keyword evidence="5" id="KW-0805">Transcription regulation</keyword>
<evidence type="ECO:0000256" key="3">
    <source>
        <dbReference type="ARBA" id="ARBA00022491"/>
    </source>
</evidence>
<evidence type="ECO:0000256" key="2">
    <source>
        <dbReference type="ARBA" id="ARBA00017823"/>
    </source>
</evidence>
<sequence>MKIDDVSQSAATHTASPAASVAGSSSSVTGVRKPESAPATAEAGDSATVSAGASQLAGTSDVRMEKVAGVQQALAAGSYHVSSGDLADSLIASMMRKS</sequence>
<dbReference type="AlphaFoldDB" id="C1F9A6"/>
<dbReference type="RefSeq" id="WP_012680661.1">
    <property type="nucleotide sequence ID" value="NC_012483.1"/>
</dbReference>
<evidence type="ECO:0000259" key="10">
    <source>
        <dbReference type="Pfam" id="PF04316"/>
    </source>
</evidence>
<evidence type="ECO:0000256" key="5">
    <source>
        <dbReference type="ARBA" id="ARBA00023015"/>
    </source>
</evidence>
<keyword evidence="3" id="KW-0678">Repressor</keyword>
<organism evidence="11 12">
    <name type="scientific">Acidobacterium capsulatum (strain ATCC 51196 / DSM 11244 / BCRC 80197 / JCM 7670 / NBRC 15755 / NCIMB 13165 / 161)</name>
    <dbReference type="NCBI Taxonomy" id="240015"/>
    <lineage>
        <taxon>Bacteria</taxon>
        <taxon>Pseudomonadati</taxon>
        <taxon>Acidobacteriota</taxon>
        <taxon>Terriglobia</taxon>
        <taxon>Terriglobales</taxon>
        <taxon>Acidobacteriaceae</taxon>
        <taxon>Acidobacterium</taxon>
    </lineage>
</organism>
<dbReference type="FunCoup" id="C1F9A6">
    <property type="interactions" value="76"/>
</dbReference>
<reference evidence="11 12" key="1">
    <citation type="journal article" date="2009" name="Appl. Environ. Microbiol.">
        <title>Three genomes from the phylum Acidobacteria provide insight into the lifestyles of these microorganisms in soils.</title>
        <authorList>
            <person name="Ward N.L."/>
            <person name="Challacombe J.F."/>
            <person name="Janssen P.H."/>
            <person name="Henrissat B."/>
            <person name="Coutinho P.M."/>
            <person name="Wu M."/>
            <person name="Xie G."/>
            <person name="Haft D.H."/>
            <person name="Sait M."/>
            <person name="Badger J."/>
            <person name="Barabote R.D."/>
            <person name="Bradley B."/>
            <person name="Brettin T.S."/>
            <person name="Brinkac L.M."/>
            <person name="Bruce D."/>
            <person name="Creasy T."/>
            <person name="Daugherty S.C."/>
            <person name="Davidsen T.M."/>
            <person name="DeBoy R.T."/>
            <person name="Detter J.C."/>
            <person name="Dodson R.J."/>
            <person name="Durkin A.S."/>
            <person name="Ganapathy A."/>
            <person name="Gwinn-Giglio M."/>
            <person name="Han C.S."/>
            <person name="Khouri H."/>
            <person name="Kiss H."/>
            <person name="Kothari S.P."/>
            <person name="Madupu R."/>
            <person name="Nelson K.E."/>
            <person name="Nelson W.C."/>
            <person name="Paulsen I."/>
            <person name="Penn K."/>
            <person name="Ren Q."/>
            <person name="Rosovitz M.J."/>
            <person name="Selengut J.D."/>
            <person name="Shrivastava S."/>
            <person name="Sullivan S.A."/>
            <person name="Tapia R."/>
            <person name="Thompson L.S."/>
            <person name="Watkins K.L."/>
            <person name="Yang Q."/>
            <person name="Yu C."/>
            <person name="Zafar N."/>
            <person name="Zhou L."/>
            <person name="Kuske C.R."/>
        </authorList>
    </citation>
    <scope>NUCLEOTIDE SEQUENCE [LARGE SCALE GENOMIC DNA]</scope>
    <source>
        <strain evidence="12">ATCC 51196 / DSM 11244 / BCRC 80197 / JCM 7670 / NBRC 15755 / NCIMB 13165 / 161</strain>
    </source>
</reference>
<comment type="similarity">
    <text evidence="1">Belongs to the FlgM family.</text>
</comment>
<evidence type="ECO:0000256" key="4">
    <source>
        <dbReference type="ARBA" id="ARBA00022795"/>
    </source>
</evidence>
<dbReference type="InParanoid" id="C1F9A6"/>
<feature type="compositionally biased region" description="Polar residues" evidence="9">
    <location>
        <begin position="47"/>
        <end position="58"/>
    </location>
</feature>
<dbReference type="HOGENOM" id="CLU_2327470_0_0_0"/>
<keyword evidence="11" id="KW-0966">Cell projection</keyword>
<dbReference type="InterPro" id="IPR007412">
    <property type="entry name" value="FlgM"/>
</dbReference>
<dbReference type="InterPro" id="IPR035890">
    <property type="entry name" value="Anti-sigma-28_factor_FlgM_sf"/>
</dbReference>
<dbReference type="KEGG" id="aca:ACP_0259"/>
<evidence type="ECO:0000256" key="1">
    <source>
        <dbReference type="ARBA" id="ARBA00005322"/>
    </source>
</evidence>
<evidence type="ECO:0000256" key="7">
    <source>
        <dbReference type="ARBA" id="ARBA00024739"/>
    </source>
</evidence>
<dbReference type="EMBL" id="CP001472">
    <property type="protein sequence ID" value="ACO34351.1"/>
    <property type="molecule type" value="Genomic_DNA"/>
</dbReference>
<dbReference type="GO" id="GO:0045892">
    <property type="term" value="P:negative regulation of DNA-templated transcription"/>
    <property type="evidence" value="ECO:0007669"/>
    <property type="project" value="InterPro"/>
</dbReference>
<dbReference type="NCBIfam" id="TIGR03824">
    <property type="entry name" value="FlgM_jcvi"/>
    <property type="match status" value="1"/>
</dbReference>
<dbReference type="STRING" id="240015.ACP_0259"/>
<proteinExistence type="inferred from homology"/>
<keyword evidence="11" id="KW-0282">Flagellum</keyword>
<keyword evidence="12" id="KW-1185">Reference proteome</keyword>
<keyword evidence="6" id="KW-0804">Transcription</keyword>
<dbReference type="SUPFAM" id="SSF101498">
    <property type="entry name" value="Anti-sigma factor FlgM"/>
    <property type="match status" value="1"/>
</dbReference>
<dbReference type="Pfam" id="PF04316">
    <property type="entry name" value="FlgM"/>
    <property type="match status" value="1"/>
</dbReference>
<evidence type="ECO:0000313" key="12">
    <source>
        <dbReference type="Proteomes" id="UP000002207"/>
    </source>
</evidence>
<name>C1F9A6_ACIC5</name>
<dbReference type="GO" id="GO:0044781">
    <property type="term" value="P:bacterial-type flagellum organization"/>
    <property type="evidence" value="ECO:0007669"/>
    <property type="project" value="UniProtKB-KW"/>
</dbReference>
<evidence type="ECO:0000313" key="11">
    <source>
        <dbReference type="EMBL" id="ACO34351.1"/>
    </source>
</evidence>
<feature type="domain" description="Anti-sigma-28 factor FlgM C-terminal" evidence="10">
    <location>
        <begin position="49"/>
        <end position="91"/>
    </location>
</feature>
<keyword evidence="4" id="KW-1005">Bacterial flagellum biogenesis</keyword>
<protein>
    <recommendedName>
        <fullName evidence="2">Negative regulator of flagellin synthesis</fullName>
    </recommendedName>
    <alternativeName>
        <fullName evidence="8">Anti-sigma-28 factor</fullName>
    </alternativeName>
</protein>
<feature type="region of interest" description="Disordered" evidence="9">
    <location>
        <begin position="1"/>
        <end position="58"/>
    </location>
</feature>
<feature type="compositionally biased region" description="Low complexity" evidence="9">
    <location>
        <begin position="7"/>
        <end position="31"/>
    </location>
</feature>
<dbReference type="Proteomes" id="UP000002207">
    <property type="component" value="Chromosome"/>
</dbReference>
<comment type="function">
    <text evidence="7">Responsible for the coupling of flagellin expression to flagellar assembly by preventing expression of the flagellin genes when a component of the middle class of proteins is defective. It negatively regulates flagellar genes by inhibiting the activity of FliA by directly binding to FliA.</text>
</comment>
<dbReference type="InterPro" id="IPR031316">
    <property type="entry name" value="FlgM_C"/>
</dbReference>